<gene>
    <name evidence="1" type="ORF">DVH21_07125</name>
</gene>
<dbReference type="AlphaFoldDB" id="A0A1C6TF07"/>
<protein>
    <submittedName>
        <fullName evidence="1">Uncharacterized protein</fullName>
    </submittedName>
</protein>
<dbReference type="PROSITE" id="PS51257">
    <property type="entry name" value="PROKAR_LIPOPROTEIN"/>
    <property type="match status" value="1"/>
</dbReference>
<proteinExistence type="predicted"/>
<organism evidence="1 2">
    <name type="scientific">Micromonospora aurantiaca</name>
    <name type="common">nom. illeg.</name>
    <dbReference type="NCBI Taxonomy" id="47850"/>
    <lineage>
        <taxon>Bacteria</taxon>
        <taxon>Bacillati</taxon>
        <taxon>Actinomycetota</taxon>
        <taxon>Actinomycetes</taxon>
        <taxon>Micromonosporales</taxon>
        <taxon>Micromonosporaceae</taxon>
        <taxon>Micromonospora</taxon>
    </lineage>
</organism>
<name>A0A1C6TF07_9ACTN</name>
<dbReference type="RefSeq" id="WP_013289100.1">
    <property type="nucleotide sequence ID" value="NZ_CBDRIO010000048.1"/>
</dbReference>
<reference evidence="1 2" key="2">
    <citation type="submission" date="2018-08" db="EMBL/GenBank/DDBJ databases">
        <title>Streptomyces kandeliansis sp. nov., an endophytic bacterium isolated from mangrove plant.</title>
        <authorList>
            <person name="Wang R."/>
        </authorList>
    </citation>
    <scope>NUCLEOTIDE SEQUENCE [LARGE SCALE GENOMIC DNA]</scope>
    <source>
        <strain evidence="2">H14(2018)</strain>
    </source>
</reference>
<accession>A0A1C6TF07</accession>
<evidence type="ECO:0000313" key="1">
    <source>
        <dbReference type="EMBL" id="AXH89721.1"/>
    </source>
</evidence>
<dbReference type="EMBL" id="CP031263">
    <property type="protein sequence ID" value="AXH89721.1"/>
    <property type="molecule type" value="Genomic_DNA"/>
</dbReference>
<sequence length="176" mass="18554">MAARRGTRTRRAVAAPAAALIVLAGLTSCTPEVKGVTGLTVDAHGRPHAALAWCADRPPDLVVLTSVAESASPGAPTPERPYWPRRKYDVPRDAAAPALVPLEGFPPGPVADGQAAFRVSGATHDNSFRTEGVDFRIAELAELRPGSVLVTDFDDSGEVLRTVPLDEFTEMGEKAC</sequence>
<reference evidence="1 2" key="1">
    <citation type="submission" date="2018-07" db="EMBL/GenBank/DDBJ databases">
        <authorList>
            <person name="Ye Y."/>
        </authorList>
    </citation>
    <scope>NUCLEOTIDE SEQUENCE [LARGE SCALE GENOMIC DNA]</scope>
    <source>
        <strain evidence="2">H14(2018)</strain>
    </source>
</reference>
<evidence type="ECO:0000313" key="2">
    <source>
        <dbReference type="Proteomes" id="UP000253958"/>
    </source>
</evidence>
<dbReference type="Proteomes" id="UP000253958">
    <property type="component" value="Chromosome"/>
</dbReference>